<dbReference type="GO" id="GO:0005886">
    <property type="term" value="C:plasma membrane"/>
    <property type="evidence" value="ECO:0007669"/>
    <property type="project" value="UniProtKB-SubCell"/>
</dbReference>
<evidence type="ECO:0000313" key="2">
    <source>
        <dbReference type="EMBL" id="PJI80228.1"/>
    </source>
</evidence>
<dbReference type="HAMAP" id="MF_00386">
    <property type="entry name" value="UPF0161_YidD"/>
    <property type="match status" value="1"/>
</dbReference>
<comment type="caution">
    <text evidence="2">The sequence shown here is derived from an EMBL/GenBank/DDBJ whole genome shotgun (WGS) entry which is preliminary data.</text>
</comment>
<evidence type="ECO:0000313" key="3">
    <source>
        <dbReference type="Proteomes" id="UP000229366"/>
    </source>
</evidence>
<dbReference type="PANTHER" id="PTHR33383:SF1">
    <property type="entry name" value="MEMBRANE PROTEIN INSERTION EFFICIENCY FACTOR-RELATED"/>
    <property type="match status" value="1"/>
</dbReference>
<dbReference type="NCBIfam" id="TIGR00278">
    <property type="entry name" value="membrane protein insertion efficiency factor YidD"/>
    <property type="match status" value="1"/>
</dbReference>
<keyword evidence="3" id="KW-1185">Reference proteome</keyword>
<dbReference type="EMBL" id="PGTX01000002">
    <property type="protein sequence ID" value="PJI80228.1"/>
    <property type="molecule type" value="Genomic_DNA"/>
</dbReference>
<comment type="function">
    <text evidence="1">Could be involved in insertion of integral membrane proteins into the membrane.</text>
</comment>
<reference evidence="2 3" key="1">
    <citation type="submission" date="2017-11" db="EMBL/GenBank/DDBJ databases">
        <title>Genomic Encyclopedia of Type Strains, Phase III (KMG-III): the genomes of soil and plant-associated and newly described type strains.</title>
        <authorList>
            <person name="Whitman W."/>
        </authorList>
    </citation>
    <scope>NUCLEOTIDE SEQUENCE [LARGE SCALE GENOMIC DNA]</scope>
    <source>
        <strain evidence="2 3">UB-Domo-W1</strain>
    </source>
</reference>
<evidence type="ECO:0000256" key="1">
    <source>
        <dbReference type="HAMAP-Rule" id="MF_00386"/>
    </source>
</evidence>
<keyword evidence="1" id="KW-1003">Cell membrane</keyword>
<dbReference type="RefSeq" id="WP_100379528.1">
    <property type="nucleotide sequence ID" value="NZ_CBCSBW010000002.1"/>
</dbReference>
<accession>A0A2M8VRY4</accession>
<dbReference type="Pfam" id="PF01809">
    <property type="entry name" value="YidD"/>
    <property type="match status" value="1"/>
</dbReference>
<organism evidence="2 3">
    <name type="scientific">Polynucleobacter brandtiae</name>
    <dbReference type="NCBI Taxonomy" id="1938816"/>
    <lineage>
        <taxon>Bacteria</taxon>
        <taxon>Pseudomonadati</taxon>
        <taxon>Pseudomonadota</taxon>
        <taxon>Betaproteobacteria</taxon>
        <taxon>Burkholderiales</taxon>
        <taxon>Burkholderiaceae</taxon>
        <taxon>Polynucleobacter</taxon>
    </lineage>
</organism>
<protein>
    <recommendedName>
        <fullName evidence="1">Putative membrane protein insertion efficiency factor</fullName>
    </recommendedName>
</protein>
<comment type="similarity">
    <text evidence="1">Belongs to the UPF0161 family.</text>
</comment>
<comment type="subcellular location">
    <subcellularLocation>
        <location evidence="1">Cell membrane</location>
        <topology evidence="1">Peripheral membrane protein</topology>
        <orientation evidence="1">Cytoplasmic side</orientation>
    </subcellularLocation>
</comment>
<proteinExistence type="inferred from homology"/>
<sequence>MYLLNKLAIKLLRMYQIALSPHLGMHCRFEPTCSQYACDCFAHYGFFKSAGLTTMRVLRCNPWSRGGYDPAVKKQPLTD</sequence>
<dbReference type="Proteomes" id="UP000229366">
    <property type="component" value="Unassembled WGS sequence"/>
</dbReference>
<dbReference type="PANTHER" id="PTHR33383">
    <property type="entry name" value="MEMBRANE PROTEIN INSERTION EFFICIENCY FACTOR-RELATED"/>
    <property type="match status" value="1"/>
</dbReference>
<gene>
    <name evidence="2" type="ORF">B0G85_1225</name>
</gene>
<name>A0A2M8VRY4_9BURK</name>
<dbReference type="AlphaFoldDB" id="A0A2M8VRY4"/>
<dbReference type="InterPro" id="IPR002696">
    <property type="entry name" value="Membr_insert_effic_factor_YidD"/>
</dbReference>
<keyword evidence="1" id="KW-0472">Membrane</keyword>
<dbReference type="OrthoDB" id="9801753at2"/>
<dbReference type="SMART" id="SM01234">
    <property type="entry name" value="Haemolytic"/>
    <property type="match status" value="1"/>
</dbReference>